<evidence type="ECO:0000313" key="2">
    <source>
        <dbReference type="RefSeq" id="XP_073771005.1"/>
    </source>
</evidence>
<reference evidence="2" key="1">
    <citation type="submission" date="2025-08" db="UniProtKB">
        <authorList>
            <consortium name="RefSeq"/>
        </authorList>
    </citation>
    <scope>IDENTIFICATION</scope>
    <source>
        <strain evidence="2">Tuebingen</strain>
        <tissue evidence="2">Fibroblasts and whole tissue</tissue>
    </source>
</reference>
<sequence length="291" mass="32631">MLLTSAFDFANAAMNHTTTLFVNHGQSARINCNYSRTDETELMAVNIQTLNHTLCSLRFNGSLWKQQNCRDHVKFNWTPETEEISFELLNLQDKNTYTCTVTRTIPPPNMDLGITQVQVIVRPVLSLSCEKMPDGSTMILCSAAFHNDSLELLWIRDGEFFNSSYSNKSFSHKSYLILPPQINNTVYSCWLNHSSLNKPLIANLPISACYEKEGVALPVTVVPVVLLTVFLISALIICKSYRRACKSSVSPVAVSVTSEPVLHDHLQTEMLYSTLGNHHPMPCSPIRVHPS</sequence>
<dbReference type="RefSeq" id="XP_073771005.1">
    <property type="nucleotide sequence ID" value="XM_073914904.1"/>
</dbReference>
<keyword evidence="1" id="KW-1185">Reference proteome</keyword>
<gene>
    <name evidence="2" type="primary">LOC141376391</name>
</gene>
<proteinExistence type="predicted"/>
<dbReference type="Proteomes" id="UP000000437">
    <property type="component" value="Chromosome 10"/>
</dbReference>
<accession>A0AC58GMP6</accession>
<evidence type="ECO:0000313" key="1">
    <source>
        <dbReference type="Proteomes" id="UP000000437"/>
    </source>
</evidence>
<name>A0AC58GMP6_DANRE</name>
<organism evidence="1 2">
    <name type="scientific">Danio rerio</name>
    <name type="common">Zebrafish</name>
    <name type="synonym">Brachydanio rerio</name>
    <dbReference type="NCBI Taxonomy" id="7955"/>
    <lineage>
        <taxon>Eukaryota</taxon>
        <taxon>Metazoa</taxon>
        <taxon>Chordata</taxon>
        <taxon>Craniata</taxon>
        <taxon>Vertebrata</taxon>
        <taxon>Euteleostomi</taxon>
        <taxon>Actinopterygii</taxon>
        <taxon>Neopterygii</taxon>
        <taxon>Teleostei</taxon>
        <taxon>Ostariophysi</taxon>
        <taxon>Cypriniformes</taxon>
        <taxon>Danionidae</taxon>
        <taxon>Danioninae</taxon>
        <taxon>Danio</taxon>
    </lineage>
</organism>
<protein>
    <submittedName>
        <fullName evidence="2">Uncharacterized protein</fullName>
    </submittedName>
</protein>